<dbReference type="InterPro" id="IPR032834">
    <property type="entry name" value="NatK-like_C"/>
</dbReference>
<feature type="transmembrane region" description="Helical" evidence="1">
    <location>
        <begin position="234"/>
        <end position="253"/>
    </location>
</feature>
<dbReference type="CDD" id="cd16935">
    <property type="entry name" value="HATPase_AgrC-ComD-like"/>
    <property type="match status" value="1"/>
</dbReference>
<dbReference type="PANTHER" id="PTHR40448:SF1">
    <property type="entry name" value="TWO-COMPONENT SENSOR HISTIDINE KINASE"/>
    <property type="match status" value="1"/>
</dbReference>
<gene>
    <name evidence="3" type="ORF">ERS852478_02373</name>
</gene>
<keyword evidence="3" id="KW-0808">Transferase</keyword>
<organism evidence="3 4">
    <name type="scientific">Blautia wexlerae</name>
    <dbReference type="NCBI Taxonomy" id="418240"/>
    <lineage>
        <taxon>Bacteria</taxon>
        <taxon>Bacillati</taxon>
        <taxon>Bacillota</taxon>
        <taxon>Clostridia</taxon>
        <taxon>Lachnospirales</taxon>
        <taxon>Lachnospiraceae</taxon>
        <taxon>Blautia</taxon>
    </lineage>
</organism>
<dbReference type="Proteomes" id="UP000095431">
    <property type="component" value="Unassembled WGS sequence"/>
</dbReference>
<evidence type="ECO:0000256" key="1">
    <source>
        <dbReference type="SAM" id="Phobius"/>
    </source>
</evidence>
<feature type="transmembrane region" description="Helical" evidence="1">
    <location>
        <begin position="296"/>
        <end position="319"/>
    </location>
</feature>
<reference evidence="3 4" key="1">
    <citation type="submission" date="2015-09" db="EMBL/GenBank/DDBJ databases">
        <authorList>
            <consortium name="Pathogen Informatics"/>
        </authorList>
    </citation>
    <scope>NUCLEOTIDE SEQUENCE [LARGE SCALE GENOMIC DNA]</scope>
    <source>
        <strain evidence="3 4">2789STDY5834863</strain>
    </source>
</reference>
<dbReference type="InterPro" id="IPR036890">
    <property type="entry name" value="HATPase_C_sf"/>
</dbReference>
<name>A0A174DY28_9FIRM</name>
<keyword evidence="1" id="KW-0472">Membrane</keyword>
<dbReference type="EMBL" id="CYZN01000015">
    <property type="protein sequence ID" value="CUO29138.1"/>
    <property type="molecule type" value="Genomic_DNA"/>
</dbReference>
<dbReference type="PANTHER" id="PTHR40448">
    <property type="entry name" value="TWO-COMPONENT SENSOR HISTIDINE KINASE"/>
    <property type="match status" value="1"/>
</dbReference>
<dbReference type="GO" id="GO:0016301">
    <property type="term" value="F:kinase activity"/>
    <property type="evidence" value="ECO:0007669"/>
    <property type="project" value="UniProtKB-KW"/>
</dbReference>
<dbReference type="GO" id="GO:0042802">
    <property type="term" value="F:identical protein binding"/>
    <property type="evidence" value="ECO:0007669"/>
    <property type="project" value="TreeGrafter"/>
</dbReference>
<dbReference type="Pfam" id="PF14501">
    <property type="entry name" value="HATPase_c_5"/>
    <property type="match status" value="1"/>
</dbReference>
<sequence>MKKKRKYSLILVIVVFVLSMGVFFLLYYVDNKYTARGDQAIQGILYVREDDPLHYLTGEWEYYPDLLLTPGELEKHKGEYYSRYISIGEYGGMDLGDKDKSPFGSGTYRMTLVLPEKEKRYAIGLVEVFSSYNLYVNGNLVGQVGNPDPENYKEQIQNRVFTFEGKGNTEIMIAVTDRHSVSSGIQFVPVFGLPLQVNLIRGLSIVGDAVYLALTFCVFLFAVYMFVRTKKAEFCFFALLCICVMGCSSYPVLHAFVPVKVQPAYGLEALFYYLMFACVVVVQQKILCDEGRFPEILAVILAAAGVLIFAAELLCSGIQSAGGLYLVSGITEVMKWFSAFYLMFRSVKDIQQKYSSVLLVGITAYASSLAADRIWKAYEPIVGGWFTEFGAAVLVFCVGLTLWIELANAYRFQLTYGEYSRQMEQKLLMQKQHYEELTQKMDEISKMRHDMRHHLRTVMAYAQQEKYEELMKYLQEYASVMTKEEKTVCYCRNMAVDAVIHFYAGELKQRGILLEHDMMLPENISISDTDLCKIYGNLLENAVDAVAEQSREKNPYVKILTKIKNKKLLIEISNTYTNEIQRKEDRFYSTKHGGFGIGTASVTEVVQKAGGYVTFCTEDGVFKVNIFLPVKIAAEV</sequence>
<evidence type="ECO:0000313" key="4">
    <source>
        <dbReference type="Proteomes" id="UP000095431"/>
    </source>
</evidence>
<keyword evidence="3" id="KW-0418">Kinase</keyword>
<dbReference type="SUPFAM" id="SSF55874">
    <property type="entry name" value="ATPase domain of HSP90 chaperone/DNA topoisomerase II/histidine kinase"/>
    <property type="match status" value="1"/>
</dbReference>
<dbReference type="Gene3D" id="3.30.565.10">
    <property type="entry name" value="Histidine kinase-like ATPase, C-terminal domain"/>
    <property type="match status" value="1"/>
</dbReference>
<feature type="transmembrane region" description="Helical" evidence="1">
    <location>
        <begin position="325"/>
        <end position="344"/>
    </location>
</feature>
<feature type="transmembrane region" description="Helical" evidence="1">
    <location>
        <begin position="381"/>
        <end position="404"/>
    </location>
</feature>
<feature type="transmembrane region" description="Helical" evidence="1">
    <location>
        <begin position="209"/>
        <end position="227"/>
    </location>
</feature>
<evidence type="ECO:0000259" key="2">
    <source>
        <dbReference type="Pfam" id="PF14501"/>
    </source>
</evidence>
<dbReference type="RefSeq" id="WP_055200722.1">
    <property type="nucleotide sequence ID" value="NZ_BTHH01000014.1"/>
</dbReference>
<evidence type="ECO:0000313" key="3">
    <source>
        <dbReference type="EMBL" id="CUO29138.1"/>
    </source>
</evidence>
<feature type="transmembrane region" description="Helical" evidence="1">
    <location>
        <begin position="265"/>
        <end position="284"/>
    </location>
</feature>
<accession>A0A174DY28</accession>
<keyword evidence="1" id="KW-1133">Transmembrane helix</keyword>
<feature type="domain" description="Sensor histidine kinase NatK-like C-terminal" evidence="2">
    <location>
        <begin position="529"/>
        <end position="629"/>
    </location>
</feature>
<protein>
    <submittedName>
        <fullName evidence="3">Sensory histidine kinase DcuS</fullName>
    </submittedName>
</protein>
<dbReference type="AlphaFoldDB" id="A0A174DY28"/>
<feature type="transmembrane region" description="Helical" evidence="1">
    <location>
        <begin position="7"/>
        <end position="29"/>
    </location>
</feature>
<keyword evidence="1" id="KW-0812">Transmembrane</keyword>
<proteinExistence type="predicted"/>